<dbReference type="InterPro" id="IPR027417">
    <property type="entry name" value="P-loop_NTPase"/>
</dbReference>
<feature type="transmembrane region" description="Helical" evidence="2">
    <location>
        <begin position="206"/>
        <end position="224"/>
    </location>
</feature>
<gene>
    <name evidence="4" type="ORF">AADEFJLK_00317</name>
</gene>
<keyword evidence="2" id="KW-1133">Transmembrane helix</keyword>
<evidence type="ECO:0000313" key="4">
    <source>
        <dbReference type="EMBL" id="POZ53298.1"/>
    </source>
</evidence>
<feature type="region of interest" description="Disordered" evidence="1">
    <location>
        <begin position="367"/>
        <end position="387"/>
    </location>
</feature>
<comment type="caution">
    <text evidence="4">The sequence shown here is derived from an EMBL/GenBank/DDBJ whole genome shotgun (WGS) entry which is preliminary data.</text>
</comment>
<reference evidence="4 5" key="1">
    <citation type="submission" date="2017-11" db="EMBL/GenBank/DDBJ databases">
        <title>Draft Genome Sequence of Methylobacter psychrotolerans Sph1T, an Obligate Methanotroph from Low-Temperature Environments.</title>
        <authorList>
            <person name="Oshkin I.Y."/>
            <person name="Miroshnikov K."/>
            <person name="Belova S.E."/>
            <person name="Korzhenkov A."/>
            <person name="Toshchakov S.V."/>
            <person name="Dedysh S.N."/>
        </authorList>
    </citation>
    <scope>NUCLEOTIDE SEQUENCE [LARGE SCALE GENOMIC DNA]</scope>
    <source>
        <strain evidence="4 5">Sph1</strain>
    </source>
</reference>
<sequence length="387" mass="43783">MLIFHEGLPGSGKSYSAAIDRIIPALKKGRKVYAYIEGINHEKFAEVTGLALPIIKTLLFQIEKEQVPTIYEHVANDSLVIIDELQDFFPVGTRTLSKPLTEFVTQHRHRGIDIIGMGQNHKDCHQLWKRRIDQLVTFTKRDAVGFPNQYTFRVYKQDRDKFTLLTSGGGKYDPKYFGLYKSHSDGVDNTATYSDDRANILKSKAFRVYLPLFLCIVAYAVYYLSGIFTGRTQFVPAASKPAQTLQPSGQQANFAKLDKPATTDIKPPPPPNQPPPVERTPQAWMQSKLEKYRARLVGLIENKDRTKMVAWVEFVDDSNRVYERFDVPQLQAFGYTVERKAYGLLLTYMGKQYPVTAFPIDRTRGVTTANGSARPPASAQLAPPVHF</sequence>
<evidence type="ECO:0000259" key="3">
    <source>
        <dbReference type="Pfam" id="PF05707"/>
    </source>
</evidence>
<protein>
    <submittedName>
        <fullName evidence="4">Zonular occludens toxin</fullName>
    </submittedName>
</protein>
<dbReference type="EMBL" id="PGFZ01000001">
    <property type="protein sequence ID" value="POZ53298.1"/>
    <property type="molecule type" value="Genomic_DNA"/>
</dbReference>
<feature type="region of interest" description="Disordered" evidence="1">
    <location>
        <begin position="260"/>
        <end position="280"/>
    </location>
</feature>
<keyword evidence="2" id="KW-0472">Membrane</keyword>
<dbReference type="AlphaFoldDB" id="A0A2S5CR81"/>
<feature type="domain" description="Zona occludens toxin N-terminal" evidence="3">
    <location>
        <begin position="1"/>
        <end position="186"/>
    </location>
</feature>
<proteinExistence type="predicted"/>
<dbReference type="Proteomes" id="UP000237423">
    <property type="component" value="Unassembled WGS sequence"/>
</dbReference>
<feature type="compositionally biased region" description="Pro residues" evidence="1">
    <location>
        <begin position="266"/>
        <end position="278"/>
    </location>
</feature>
<evidence type="ECO:0000256" key="2">
    <source>
        <dbReference type="SAM" id="Phobius"/>
    </source>
</evidence>
<name>A0A2S5CR81_9GAMM</name>
<evidence type="ECO:0000313" key="5">
    <source>
        <dbReference type="Proteomes" id="UP000237423"/>
    </source>
</evidence>
<keyword evidence="2" id="KW-0812">Transmembrane</keyword>
<accession>A0A2S5CR81</accession>
<evidence type="ECO:0000256" key="1">
    <source>
        <dbReference type="SAM" id="MobiDB-lite"/>
    </source>
</evidence>
<organism evidence="4 5">
    <name type="scientific">Methylovulum psychrotolerans</name>
    <dbReference type="NCBI Taxonomy" id="1704499"/>
    <lineage>
        <taxon>Bacteria</taxon>
        <taxon>Pseudomonadati</taxon>
        <taxon>Pseudomonadota</taxon>
        <taxon>Gammaproteobacteria</taxon>
        <taxon>Methylococcales</taxon>
        <taxon>Methylococcaceae</taxon>
        <taxon>Methylovulum</taxon>
    </lineage>
</organism>
<dbReference type="Pfam" id="PF05707">
    <property type="entry name" value="Zot"/>
    <property type="match status" value="1"/>
</dbReference>
<dbReference type="RefSeq" id="WP_103973066.1">
    <property type="nucleotide sequence ID" value="NZ_PGFZ01000001.1"/>
</dbReference>
<dbReference type="InterPro" id="IPR008900">
    <property type="entry name" value="Zot_N"/>
</dbReference>
<dbReference type="Gene3D" id="3.40.50.300">
    <property type="entry name" value="P-loop containing nucleotide triphosphate hydrolases"/>
    <property type="match status" value="1"/>
</dbReference>